<evidence type="ECO:0000313" key="1">
    <source>
        <dbReference type="EMBL" id="KAJ2978555.1"/>
    </source>
</evidence>
<dbReference type="EMBL" id="JANJQO010000364">
    <property type="protein sequence ID" value="KAJ2978555.1"/>
    <property type="molecule type" value="Genomic_DNA"/>
</dbReference>
<dbReference type="Proteomes" id="UP001143910">
    <property type="component" value="Unassembled WGS sequence"/>
</dbReference>
<keyword evidence="2" id="KW-1185">Reference proteome</keyword>
<organism evidence="1 2">
    <name type="scientific">Zarea fungicola</name>
    <dbReference type="NCBI Taxonomy" id="93591"/>
    <lineage>
        <taxon>Eukaryota</taxon>
        <taxon>Fungi</taxon>
        <taxon>Dikarya</taxon>
        <taxon>Ascomycota</taxon>
        <taxon>Pezizomycotina</taxon>
        <taxon>Sordariomycetes</taxon>
        <taxon>Hypocreomycetidae</taxon>
        <taxon>Hypocreales</taxon>
        <taxon>Cordycipitaceae</taxon>
        <taxon>Zarea</taxon>
    </lineage>
</organism>
<protein>
    <submittedName>
        <fullName evidence="1">Uncharacterized protein</fullName>
    </submittedName>
</protein>
<accession>A0ACC1NGZ5</accession>
<gene>
    <name evidence="1" type="ORF">NQ176_g3753</name>
</gene>
<evidence type="ECO:0000313" key="2">
    <source>
        <dbReference type="Proteomes" id="UP001143910"/>
    </source>
</evidence>
<reference evidence="1" key="1">
    <citation type="submission" date="2022-08" db="EMBL/GenBank/DDBJ databases">
        <title>Genome Sequence of Lecanicillium fungicola.</title>
        <authorList>
            <person name="Buettner E."/>
        </authorList>
    </citation>
    <scope>NUCLEOTIDE SEQUENCE</scope>
    <source>
        <strain evidence="1">Babe33</strain>
    </source>
</reference>
<name>A0ACC1NGZ5_9HYPO</name>
<sequence length="305" mass="33224">MASRTATRYTLAERPEGDIIPGKTFRKEKCAAPTADELKEGQILVESLYFSLDPANRVWINRWQDIAIADESQFAIPPALPSGARPTDLLGALGVPGFTAHVGLSQIGKVEKGDTVVVSGAAGATGSIVGQIAKIQGAGKVIGTAGTDAKCKWLIEVAGFDVALNYKDPDFDAKFLEATKDKINVYWDNVGAHQLDLAFGQAALNSRFVICGMIGMYNAPKGVNFRNIENILFRRIKVHGFIFSDYPQAVVEAKRDLSQWLSEGKIQRAEHLVKGSMDDLEATWKLLYTGTDKGKLILQVKNPEE</sequence>
<comment type="caution">
    <text evidence="1">The sequence shown here is derived from an EMBL/GenBank/DDBJ whole genome shotgun (WGS) entry which is preliminary data.</text>
</comment>
<proteinExistence type="predicted"/>